<dbReference type="EMBL" id="JAAATY010000002">
    <property type="protein sequence ID" value="NRN63858.1"/>
    <property type="molecule type" value="Genomic_DNA"/>
</dbReference>
<reference evidence="2 3" key="1">
    <citation type="submission" date="2020-01" db="EMBL/GenBank/DDBJ databases">
        <title>Kibdelosporangium persica a novel Actinomycetes from a hot desert in Iran.</title>
        <authorList>
            <person name="Safaei N."/>
            <person name="Zaburannyi N."/>
            <person name="Mueller R."/>
            <person name="Wink J."/>
        </authorList>
    </citation>
    <scope>NUCLEOTIDE SEQUENCE [LARGE SCALE GENOMIC DNA]</scope>
    <source>
        <strain evidence="2 3">4NS15</strain>
    </source>
</reference>
<feature type="domain" description="AB hydrolase-1" evidence="1">
    <location>
        <begin position="4"/>
        <end position="215"/>
    </location>
</feature>
<name>A0ABX2EXZ5_9PSEU</name>
<dbReference type="RefSeq" id="WP_173125075.1">
    <property type="nucleotide sequence ID" value="NZ_CBCSGW010000043.1"/>
</dbReference>
<accession>A0ABX2EXZ5</accession>
<keyword evidence="3" id="KW-1185">Reference proteome</keyword>
<dbReference type="InterPro" id="IPR029058">
    <property type="entry name" value="AB_hydrolase_fold"/>
</dbReference>
<dbReference type="InterPro" id="IPR050266">
    <property type="entry name" value="AB_hydrolase_sf"/>
</dbReference>
<dbReference type="Pfam" id="PF12697">
    <property type="entry name" value="Abhydrolase_6"/>
    <property type="match status" value="1"/>
</dbReference>
<proteinExistence type="predicted"/>
<comment type="caution">
    <text evidence="2">The sequence shown here is derived from an EMBL/GenBank/DDBJ whole genome shotgun (WGS) entry which is preliminary data.</text>
</comment>
<dbReference type="Gene3D" id="3.40.50.1820">
    <property type="entry name" value="alpha/beta hydrolase"/>
    <property type="match status" value="1"/>
</dbReference>
<dbReference type="PANTHER" id="PTHR43798">
    <property type="entry name" value="MONOACYLGLYCEROL LIPASE"/>
    <property type="match status" value="1"/>
</dbReference>
<dbReference type="InterPro" id="IPR000073">
    <property type="entry name" value="AB_hydrolase_1"/>
</dbReference>
<evidence type="ECO:0000313" key="3">
    <source>
        <dbReference type="Proteomes" id="UP000763557"/>
    </source>
</evidence>
<evidence type="ECO:0000313" key="2">
    <source>
        <dbReference type="EMBL" id="NRN63858.1"/>
    </source>
</evidence>
<sequence length="228" mass="23780">MVPIVLVHGIRAHAGAWVAYSFGHPVDLPGHGVRLGGTFTMPSAVSVVADAIDSLGGRALVVGHSMGGYVSMAVAAAHPSRVAGLVIAGATTVPDRFATAPFLAMYRMLSRLPDGGDRLSRRIFSATLPSDVAAAVTSGPIATPAIPSVVAALRSFDPLSAVARYPGPTWFINGGHDHLRFHERKFLAAAQNGRLIVIPGTGHYLPMTHPTLFARHILDAAAVVHHSA</sequence>
<evidence type="ECO:0000259" key="1">
    <source>
        <dbReference type="Pfam" id="PF12697"/>
    </source>
</evidence>
<dbReference type="SUPFAM" id="SSF53474">
    <property type="entry name" value="alpha/beta-Hydrolases"/>
    <property type="match status" value="1"/>
</dbReference>
<organism evidence="2 3">
    <name type="scientific">Kibdelosporangium persicum</name>
    <dbReference type="NCBI Taxonomy" id="2698649"/>
    <lineage>
        <taxon>Bacteria</taxon>
        <taxon>Bacillati</taxon>
        <taxon>Actinomycetota</taxon>
        <taxon>Actinomycetes</taxon>
        <taxon>Pseudonocardiales</taxon>
        <taxon>Pseudonocardiaceae</taxon>
        <taxon>Kibdelosporangium</taxon>
    </lineage>
</organism>
<dbReference type="Proteomes" id="UP000763557">
    <property type="component" value="Unassembled WGS sequence"/>
</dbReference>
<protein>
    <submittedName>
        <fullName evidence="2">Pimeloyl-ACP methyl ester carboxylesterase</fullName>
    </submittedName>
</protein>
<gene>
    <name evidence="2" type="ORF">GC106_10590</name>
</gene>